<evidence type="ECO:0000313" key="1">
    <source>
        <dbReference type="EMBL" id="GID65753.1"/>
    </source>
</evidence>
<name>A0A919M5Z9_9ACTN</name>
<dbReference type="AlphaFoldDB" id="A0A919M5Z9"/>
<gene>
    <name evidence="1" type="ORF">Acy02nite_36340</name>
</gene>
<evidence type="ECO:0000313" key="2">
    <source>
        <dbReference type="Proteomes" id="UP000619479"/>
    </source>
</evidence>
<protein>
    <submittedName>
        <fullName evidence="1">Uncharacterized protein</fullName>
    </submittedName>
</protein>
<reference evidence="1" key="1">
    <citation type="submission" date="2021-01" db="EMBL/GenBank/DDBJ databases">
        <title>Whole genome shotgun sequence of Actinoplanes cyaneus NBRC 14990.</title>
        <authorList>
            <person name="Komaki H."/>
            <person name="Tamura T."/>
        </authorList>
    </citation>
    <scope>NUCLEOTIDE SEQUENCE</scope>
    <source>
        <strain evidence="1">NBRC 14990</strain>
    </source>
</reference>
<comment type="caution">
    <text evidence="1">The sequence shown here is derived from an EMBL/GenBank/DDBJ whole genome shotgun (WGS) entry which is preliminary data.</text>
</comment>
<dbReference type="Proteomes" id="UP000619479">
    <property type="component" value="Unassembled WGS sequence"/>
</dbReference>
<accession>A0A919M5Z9</accession>
<dbReference type="RefSeq" id="WP_203742053.1">
    <property type="nucleotide sequence ID" value="NZ_BAAAUC010000019.1"/>
</dbReference>
<dbReference type="EMBL" id="BOMH01000028">
    <property type="protein sequence ID" value="GID65753.1"/>
    <property type="molecule type" value="Genomic_DNA"/>
</dbReference>
<sequence length="127" mass="13949">MSLDVYPCRILPDGSFDMVDLPGFNSSAGGEGSRQWLYSSAAVRALGATYLPRLADRNLLVPPEETLAFLRECGLLLAHLPHLATAATALTSKTYDELEFLIESNLVTIIAVTHRARREEDWGVMIS</sequence>
<proteinExistence type="predicted"/>
<keyword evidence="2" id="KW-1185">Reference proteome</keyword>
<organism evidence="1 2">
    <name type="scientific">Actinoplanes cyaneus</name>
    <dbReference type="NCBI Taxonomy" id="52696"/>
    <lineage>
        <taxon>Bacteria</taxon>
        <taxon>Bacillati</taxon>
        <taxon>Actinomycetota</taxon>
        <taxon>Actinomycetes</taxon>
        <taxon>Micromonosporales</taxon>
        <taxon>Micromonosporaceae</taxon>
        <taxon>Actinoplanes</taxon>
    </lineage>
</organism>